<dbReference type="InterPro" id="IPR043519">
    <property type="entry name" value="NT_sf"/>
</dbReference>
<keyword evidence="3" id="KW-1185">Reference proteome</keyword>
<reference evidence="2 3" key="1">
    <citation type="submission" date="2021-04" db="EMBL/GenBank/DDBJ databases">
        <authorList>
            <person name="Rodrigo-Torres L."/>
            <person name="Arahal R. D."/>
            <person name="Lucena T."/>
        </authorList>
    </citation>
    <scope>NUCLEOTIDE SEQUENCE [LARGE SCALE GENOMIC DNA]</scope>
    <source>
        <strain evidence="2 3">CECT 9623</strain>
    </source>
</reference>
<accession>A0ABM8US58</accession>
<evidence type="ECO:0000313" key="2">
    <source>
        <dbReference type="EMBL" id="CAG5070545.1"/>
    </source>
</evidence>
<dbReference type="CDD" id="cd05403">
    <property type="entry name" value="NT_KNTase_like"/>
    <property type="match status" value="1"/>
</dbReference>
<dbReference type="PANTHER" id="PTHR33933:SF1">
    <property type="entry name" value="PROTEIN ADENYLYLTRANSFERASE MNTA-RELATED"/>
    <property type="match status" value="1"/>
</dbReference>
<dbReference type="RefSeq" id="WP_215234422.1">
    <property type="nucleotide sequence ID" value="NZ_CAJRAU010000004.1"/>
</dbReference>
<dbReference type="SUPFAM" id="SSF81301">
    <property type="entry name" value="Nucleotidyltransferase"/>
    <property type="match status" value="1"/>
</dbReference>
<sequence>MSNRKVPESISALTQEFVARVSELYGERLNQVILFGSYARGEQREDSDIDYLVVLNDEEIKSFAEISVLSPITSALGLKYNLWISAVPFTVRKLLPGNAILSSEIHKDGIVI</sequence>
<evidence type="ECO:0000313" key="3">
    <source>
        <dbReference type="Proteomes" id="UP000679725"/>
    </source>
</evidence>
<proteinExistence type="predicted"/>
<dbReference type="InterPro" id="IPR052548">
    <property type="entry name" value="Type_VII_TA_antitoxin"/>
</dbReference>
<evidence type="ECO:0000259" key="1">
    <source>
        <dbReference type="Pfam" id="PF01909"/>
    </source>
</evidence>
<dbReference type="InterPro" id="IPR002934">
    <property type="entry name" value="Polymerase_NTP_transf_dom"/>
</dbReference>
<dbReference type="PANTHER" id="PTHR33933">
    <property type="entry name" value="NUCLEOTIDYLTRANSFERASE"/>
    <property type="match status" value="1"/>
</dbReference>
<dbReference type="EMBL" id="CAJRAU010000004">
    <property type="protein sequence ID" value="CAG5070545.1"/>
    <property type="molecule type" value="Genomic_DNA"/>
</dbReference>
<gene>
    <name evidence="2" type="ORF">DYBT9623_03090</name>
</gene>
<name>A0ABM8US58_9BACT</name>
<organism evidence="2 3">
    <name type="scientific">Dyadobacter linearis</name>
    <dbReference type="NCBI Taxonomy" id="2823330"/>
    <lineage>
        <taxon>Bacteria</taxon>
        <taxon>Pseudomonadati</taxon>
        <taxon>Bacteroidota</taxon>
        <taxon>Cytophagia</taxon>
        <taxon>Cytophagales</taxon>
        <taxon>Spirosomataceae</taxon>
        <taxon>Dyadobacter</taxon>
    </lineage>
</organism>
<dbReference type="Pfam" id="PF01909">
    <property type="entry name" value="NTP_transf_2"/>
    <property type="match status" value="1"/>
</dbReference>
<comment type="caution">
    <text evidence="2">The sequence shown here is derived from an EMBL/GenBank/DDBJ whole genome shotgun (WGS) entry which is preliminary data.</text>
</comment>
<dbReference type="Proteomes" id="UP000679725">
    <property type="component" value="Unassembled WGS sequence"/>
</dbReference>
<protein>
    <recommendedName>
        <fullName evidence="1">Polymerase nucleotidyl transferase domain-containing protein</fullName>
    </recommendedName>
</protein>
<feature type="domain" description="Polymerase nucleotidyl transferase" evidence="1">
    <location>
        <begin position="17"/>
        <end position="63"/>
    </location>
</feature>
<dbReference type="Gene3D" id="3.30.460.10">
    <property type="entry name" value="Beta Polymerase, domain 2"/>
    <property type="match status" value="1"/>
</dbReference>